<dbReference type="EMBL" id="KF740664">
    <property type="protein sequence ID" value="AHH01898.1"/>
    <property type="molecule type" value="Genomic_DNA"/>
</dbReference>
<sequence>MEEIFILAEKLASKREKYADKLSEELNMKPDISSPKSLKELEEIGQNIQKVYESLSDSLLKSWSKIVKGGEENSEKRGESIEIVKLYRTCLERLLLLKISIYDVEISKVAPGHLIFHCRVRDLAFQARCPLSEICSLKVVEVYSFSAEQFIQSPCDLFVEVEQYNSILFDSIRLENFQTLLKCSDLVEYWNQRCPIWSQIEEKFKSLGFVIEPFFSEPKFENSTDLLFGLSSKLCLLYPKDQPEKKLLFFPSSREKIYFSFLFPNVKKRLEADSLHSFEVKEFHFHYSLAIEFPNSPCYIYTDCAINQENFSFDNFLSWFWRSASNAWGEYGYFQNGKFYNAEHISDWVSERKASFPGSVRLNVTQKRTDILSNPSIDLTYCLSLGEKLYFPFEYYYLTFFYDGASGSECSLSIEGYYNDEDGTRTSSSNLSISGTFLGIFSSFQVLINRMVEINRKKF</sequence>
<reference evidence="1 2" key="1">
    <citation type="journal article" date="2014" name="Proc. Natl. Acad. Sci. U.S.A.">
        <title>Thirty-thousand-year-old distant relative of giant icosahedral DNA viruses with a pandoravirus morphology.</title>
        <authorList>
            <person name="Legendre M."/>
            <person name="Bartoli J."/>
            <person name="Shmakova L."/>
            <person name="Jeudy S."/>
            <person name="Labadie K."/>
            <person name="Adrait A."/>
            <person name="Lescot M."/>
            <person name="Poirot O."/>
            <person name="Bertaux L."/>
            <person name="Bruley C."/>
            <person name="Coute Y."/>
            <person name="Rivkina E."/>
            <person name="Abergel C."/>
            <person name="Claverie J.M."/>
        </authorList>
    </citation>
    <scope>NUCLEOTIDE SEQUENCE [LARGE SCALE GENOMIC DNA]</scope>
    <source>
        <strain evidence="1">P1084-T</strain>
    </source>
</reference>
<evidence type="ECO:0000313" key="1">
    <source>
        <dbReference type="EMBL" id="AHH01898.1"/>
    </source>
</evidence>
<organism evidence="1 2">
    <name type="scientific">Pithovirus sibericum</name>
    <dbReference type="NCBI Taxonomy" id="1450746"/>
    <lineage>
        <taxon>Viruses</taxon>
        <taxon>Pithoviruses</taxon>
        <taxon>Orthopithovirinae</taxon>
        <taxon>Alphapithovirus</taxon>
        <taxon>Alphapithovirus sibericum</taxon>
    </lineage>
</organism>
<name>W5S555_9VIRU</name>
<dbReference type="GeneID" id="18266359"/>
<evidence type="ECO:0000313" key="2">
    <source>
        <dbReference type="Proteomes" id="UP000202176"/>
    </source>
</evidence>
<dbReference type="RefSeq" id="YP_009001233.1">
    <property type="nucleotide sequence ID" value="NC_023423.1"/>
</dbReference>
<proteinExistence type="predicted"/>
<dbReference type="Proteomes" id="UP000202176">
    <property type="component" value="Segment"/>
</dbReference>
<dbReference type="KEGG" id="vg:18266359"/>
<keyword evidence="2" id="KW-1185">Reference proteome</keyword>
<accession>W5S555</accession>
<gene>
    <name evidence="1" type="ORF">pv_331</name>
</gene>
<protein>
    <submittedName>
        <fullName evidence="1">Uncharacterized protein</fullName>
    </submittedName>
</protein>